<keyword evidence="7" id="KW-0560">Oxidoreductase</keyword>
<dbReference type="EC" id="1.14.99.56" evidence="15"/>
<comment type="caution">
    <text evidence="19">The sequence shown here is derived from an EMBL/GenBank/DDBJ whole genome shotgun (WGS) entry which is preliminary data.</text>
</comment>
<dbReference type="Gene3D" id="2.70.50.70">
    <property type="match status" value="1"/>
</dbReference>
<keyword evidence="6" id="KW-0136">Cellulose degradation</keyword>
<evidence type="ECO:0000256" key="12">
    <source>
        <dbReference type="ARBA" id="ARBA00023326"/>
    </source>
</evidence>
<evidence type="ECO:0000256" key="13">
    <source>
        <dbReference type="ARBA" id="ARBA00044502"/>
    </source>
</evidence>
<keyword evidence="3" id="KW-0964">Secreted</keyword>
<dbReference type="SMART" id="SM00236">
    <property type="entry name" value="fCBD"/>
    <property type="match status" value="1"/>
</dbReference>
<dbReference type="CDD" id="cd21175">
    <property type="entry name" value="LPMO_AA9"/>
    <property type="match status" value="1"/>
</dbReference>
<dbReference type="Proteomes" id="UP000275385">
    <property type="component" value="Unassembled WGS sequence"/>
</dbReference>
<keyword evidence="8" id="KW-0186">Copper</keyword>
<feature type="chain" id="PRO_5019317746" description="lytic cellulose monooxygenase (C4-dehydrogenating)" evidence="17">
    <location>
        <begin position="18"/>
        <end position="319"/>
    </location>
</feature>
<dbReference type="AlphaFoldDB" id="A0A420YJZ0"/>
<evidence type="ECO:0000256" key="4">
    <source>
        <dbReference type="ARBA" id="ARBA00022723"/>
    </source>
</evidence>
<evidence type="ECO:0000259" key="18">
    <source>
        <dbReference type="PROSITE" id="PS51164"/>
    </source>
</evidence>
<dbReference type="PANTHER" id="PTHR33353">
    <property type="entry name" value="PUTATIVE (AFU_ORTHOLOGUE AFUA_1G12560)-RELATED"/>
    <property type="match status" value="1"/>
</dbReference>
<dbReference type="GO" id="GO:0030245">
    <property type="term" value="P:cellulose catabolic process"/>
    <property type="evidence" value="ECO:0007669"/>
    <property type="project" value="UniProtKB-KW"/>
</dbReference>
<keyword evidence="4" id="KW-0479">Metal-binding</keyword>
<dbReference type="GO" id="GO:0046872">
    <property type="term" value="F:metal ion binding"/>
    <property type="evidence" value="ECO:0007669"/>
    <property type="project" value="UniProtKB-KW"/>
</dbReference>
<dbReference type="PANTHER" id="PTHR33353:SF1">
    <property type="entry name" value="ENDO-BETA-1,4-GLUCANASE D"/>
    <property type="match status" value="1"/>
</dbReference>
<evidence type="ECO:0000256" key="14">
    <source>
        <dbReference type="ARBA" id="ARBA00045077"/>
    </source>
</evidence>
<feature type="region of interest" description="Disordered" evidence="16">
    <location>
        <begin position="234"/>
        <end position="259"/>
    </location>
</feature>
<dbReference type="PROSITE" id="PS00562">
    <property type="entry name" value="CBM1_1"/>
    <property type="match status" value="1"/>
</dbReference>
<dbReference type="GO" id="GO:0030248">
    <property type="term" value="F:cellulose binding"/>
    <property type="evidence" value="ECO:0007669"/>
    <property type="project" value="InterPro"/>
</dbReference>
<keyword evidence="11" id="KW-0119">Carbohydrate metabolism</keyword>
<feature type="compositionally biased region" description="Polar residues" evidence="16">
    <location>
        <begin position="237"/>
        <end position="255"/>
    </location>
</feature>
<dbReference type="InterPro" id="IPR000254">
    <property type="entry name" value="CBD"/>
</dbReference>
<feature type="domain" description="CBM1" evidence="18">
    <location>
        <begin position="283"/>
        <end position="319"/>
    </location>
</feature>
<dbReference type="OrthoDB" id="4849160at2759"/>
<dbReference type="InterPro" id="IPR035971">
    <property type="entry name" value="CBD_sf"/>
</dbReference>
<dbReference type="GO" id="GO:0005576">
    <property type="term" value="C:extracellular region"/>
    <property type="evidence" value="ECO:0007669"/>
    <property type="project" value="UniProtKB-SubCell"/>
</dbReference>
<evidence type="ECO:0000256" key="9">
    <source>
        <dbReference type="ARBA" id="ARBA00023033"/>
    </source>
</evidence>
<evidence type="ECO:0000256" key="8">
    <source>
        <dbReference type="ARBA" id="ARBA00023008"/>
    </source>
</evidence>
<evidence type="ECO:0000256" key="6">
    <source>
        <dbReference type="ARBA" id="ARBA00023001"/>
    </source>
</evidence>
<evidence type="ECO:0000256" key="3">
    <source>
        <dbReference type="ARBA" id="ARBA00022525"/>
    </source>
</evidence>
<accession>A0A420YJZ0</accession>
<comment type="catalytic activity">
    <reaction evidence="14">
        <text>[(1-&gt;4)-beta-D-glucosyl]n+m + reduced acceptor + O2 = 4-dehydro-beta-D-glucosyl-[(1-&gt;4)-beta-D-glucosyl]n-1 + [(1-&gt;4)-beta-D-glucosyl]m + acceptor + H2O.</text>
        <dbReference type="EC" id="1.14.99.56"/>
    </reaction>
</comment>
<keyword evidence="10" id="KW-1015">Disulfide bond</keyword>
<reference evidence="19 20" key="1">
    <citation type="submission" date="2018-08" db="EMBL/GenBank/DDBJ databases">
        <title>Draft genome of the lignicolous fungus Coniochaeta pulveracea.</title>
        <authorList>
            <person name="Borstlap C.J."/>
            <person name="De Witt R.N."/>
            <person name="Botha A."/>
            <person name="Volschenk H."/>
        </authorList>
    </citation>
    <scope>NUCLEOTIDE SEQUENCE [LARGE SCALE GENOMIC DNA]</scope>
    <source>
        <strain evidence="19 20">CAB683</strain>
    </source>
</reference>
<keyword evidence="9" id="KW-0503">Monooxygenase</keyword>
<comment type="cofactor">
    <cofactor evidence="1">
        <name>Cu(2+)</name>
        <dbReference type="ChEBI" id="CHEBI:29036"/>
    </cofactor>
</comment>
<evidence type="ECO:0000256" key="16">
    <source>
        <dbReference type="SAM" id="MobiDB-lite"/>
    </source>
</evidence>
<sequence>MYPLALTIALFVGVTTAHQNFHQLWVNGVTPGYQVGIRMPPSNNPVTDVTSNDITCNVNGSKVPSGIATVAVKAGDTIQVQWDSSTHPGPITHMLYGPVSDASMATGVGSWTKIDEQDYVNGKWANEIMEAVNMTHEFRLPSSLASGDYLLRSEMLALHGSQTLGGAQFYIGCAQIRVTGPGGSCSPSIQLPGAYKATDNNIYISNFYYGFDPTTYTAPGGPVATCGESGGGPSSAKLATTSTLDVKSSSTGKPMTTTSTSKVTTTLVTSKTTSAGTTSTVTGTVGKYGQCGGTGYVGPTACVAGTTCAKQNEYYAQCL</sequence>
<dbReference type="GO" id="GO:0004497">
    <property type="term" value="F:monooxygenase activity"/>
    <property type="evidence" value="ECO:0007669"/>
    <property type="project" value="UniProtKB-KW"/>
</dbReference>
<evidence type="ECO:0000256" key="5">
    <source>
        <dbReference type="ARBA" id="ARBA00022729"/>
    </source>
</evidence>
<feature type="signal peptide" evidence="17">
    <location>
        <begin position="1"/>
        <end position="17"/>
    </location>
</feature>
<organism evidence="19 20">
    <name type="scientific">Coniochaeta pulveracea</name>
    <dbReference type="NCBI Taxonomy" id="177199"/>
    <lineage>
        <taxon>Eukaryota</taxon>
        <taxon>Fungi</taxon>
        <taxon>Dikarya</taxon>
        <taxon>Ascomycota</taxon>
        <taxon>Pezizomycotina</taxon>
        <taxon>Sordariomycetes</taxon>
        <taxon>Sordariomycetidae</taxon>
        <taxon>Coniochaetales</taxon>
        <taxon>Coniochaetaceae</taxon>
        <taxon>Coniochaeta</taxon>
    </lineage>
</organism>
<evidence type="ECO:0000313" key="19">
    <source>
        <dbReference type="EMBL" id="RKU48197.1"/>
    </source>
</evidence>
<comment type="subcellular location">
    <subcellularLocation>
        <location evidence="2">Secreted</location>
    </subcellularLocation>
</comment>
<evidence type="ECO:0000256" key="7">
    <source>
        <dbReference type="ARBA" id="ARBA00023002"/>
    </source>
</evidence>
<dbReference type="STRING" id="177199.A0A420YJZ0"/>
<evidence type="ECO:0000256" key="1">
    <source>
        <dbReference type="ARBA" id="ARBA00001973"/>
    </source>
</evidence>
<comment type="similarity">
    <text evidence="13">Belongs to the polysaccharide monooxygenase AA9 family.</text>
</comment>
<dbReference type="Pfam" id="PF00734">
    <property type="entry name" value="CBM_1"/>
    <property type="match status" value="1"/>
</dbReference>
<dbReference type="EMBL" id="QVQW01000005">
    <property type="protein sequence ID" value="RKU48197.1"/>
    <property type="molecule type" value="Genomic_DNA"/>
</dbReference>
<evidence type="ECO:0000256" key="2">
    <source>
        <dbReference type="ARBA" id="ARBA00004613"/>
    </source>
</evidence>
<dbReference type="SUPFAM" id="SSF57180">
    <property type="entry name" value="Cellulose-binding domain"/>
    <property type="match status" value="1"/>
</dbReference>
<dbReference type="PROSITE" id="PS51164">
    <property type="entry name" value="CBM1_2"/>
    <property type="match status" value="1"/>
</dbReference>
<evidence type="ECO:0000256" key="17">
    <source>
        <dbReference type="SAM" id="SignalP"/>
    </source>
</evidence>
<name>A0A420YJZ0_9PEZI</name>
<evidence type="ECO:0000256" key="11">
    <source>
        <dbReference type="ARBA" id="ARBA00023277"/>
    </source>
</evidence>
<evidence type="ECO:0000313" key="20">
    <source>
        <dbReference type="Proteomes" id="UP000275385"/>
    </source>
</evidence>
<dbReference type="InterPro" id="IPR049892">
    <property type="entry name" value="AA9"/>
</dbReference>
<keyword evidence="12" id="KW-0624">Polysaccharide degradation</keyword>
<evidence type="ECO:0000256" key="10">
    <source>
        <dbReference type="ARBA" id="ARBA00023157"/>
    </source>
</evidence>
<protein>
    <recommendedName>
        <fullName evidence="15">lytic cellulose monooxygenase (C4-dehydrogenating)</fullName>
        <ecNumber evidence="15">1.14.99.56</ecNumber>
    </recommendedName>
</protein>
<keyword evidence="20" id="KW-1185">Reference proteome</keyword>
<dbReference type="Pfam" id="PF03443">
    <property type="entry name" value="AA9"/>
    <property type="match status" value="1"/>
</dbReference>
<proteinExistence type="inferred from homology"/>
<keyword evidence="5 17" id="KW-0732">Signal</keyword>
<gene>
    <name evidence="19" type="ORF">DL546_000366</name>
</gene>
<evidence type="ECO:0000256" key="15">
    <source>
        <dbReference type="ARBA" id="ARBA00047174"/>
    </source>
</evidence>
<dbReference type="InterPro" id="IPR005103">
    <property type="entry name" value="AA9_LPMO"/>
</dbReference>